<comment type="caution">
    <text evidence="1">The sequence shown here is derived from an EMBL/GenBank/DDBJ whole genome shotgun (WGS) entry which is preliminary data.</text>
</comment>
<dbReference type="STRING" id="1219032.GCA_001515545_00789"/>
<organism evidence="1 2">
    <name type="scientific">Comamonas terrigena</name>
    <dbReference type="NCBI Taxonomy" id="32013"/>
    <lineage>
        <taxon>Bacteria</taxon>
        <taxon>Pseudomonadati</taxon>
        <taxon>Pseudomonadota</taxon>
        <taxon>Betaproteobacteria</taxon>
        <taxon>Burkholderiales</taxon>
        <taxon>Comamonadaceae</taxon>
        <taxon>Comamonas</taxon>
    </lineage>
</organism>
<dbReference type="Proteomes" id="UP000220246">
    <property type="component" value="Unassembled WGS sequence"/>
</dbReference>
<protein>
    <submittedName>
        <fullName evidence="1">Uncharacterized protein</fullName>
    </submittedName>
</protein>
<dbReference type="EMBL" id="PDEA01000001">
    <property type="protein sequence ID" value="PEH90092.1"/>
    <property type="molecule type" value="Genomic_DNA"/>
</dbReference>
<dbReference type="OrthoDB" id="5892231at2"/>
<gene>
    <name evidence="1" type="ORF">CRM82_17160</name>
</gene>
<evidence type="ECO:0000313" key="2">
    <source>
        <dbReference type="Proteomes" id="UP000220246"/>
    </source>
</evidence>
<evidence type="ECO:0000313" key="1">
    <source>
        <dbReference type="EMBL" id="PEH90092.1"/>
    </source>
</evidence>
<dbReference type="GeneID" id="80802349"/>
<sequence length="81" mass="9088">MKAVDHKLCKKCNEEWPADTEFFYSQPGGYLNLAHCCKACYKEHVRRADSRRKEPVAAAAPRITDCLQGLLTGLLHQGARA</sequence>
<proteinExistence type="predicted"/>
<reference evidence="2" key="1">
    <citation type="submission" date="2017-09" db="EMBL/GenBank/DDBJ databases">
        <title>FDA dAtabase for Regulatory Grade micrObial Sequences (FDA-ARGOS): Supporting development and validation of Infectious Disease Dx tests.</title>
        <authorList>
            <person name="Minogue T."/>
            <person name="Wolcott M."/>
            <person name="Wasieloski L."/>
            <person name="Aguilar W."/>
            <person name="Moore D."/>
            <person name="Tallon L."/>
            <person name="Sadzewicz L."/>
            <person name="Ott S."/>
            <person name="Zhao X."/>
            <person name="Nagaraj S."/>
            <person name="Vavikolanu K."/>
            <person name="Aluvathingal J."/>
            <person name="Nadendla S."/>
            <person name="Sichtig H."/>
        </authorList>
    </citation>
    <scope>NUCLEOTIDE SEQUENCE [LARGE SCALE GENOMIC DNA]</scope>
    <source>
        <strain evidence="2">FDAARGOS_394</strain>
    </source>
</reference>
<name>A0A2A7UXS3_COMTR</name>
<keyword evidence="2" id="KW-1185">Reference proteome</keyword>
<dbReference type="RefSeq" id="WP_066533673.1">
    <property type="nucleotide sequence ID" value="NZ_PDEA01000001.1"/>
</dbReference>
<dbReference type="AlphaFoldDB" id="A0A2A7UXS3"/>
<accession>A0A2A7UXS3</accession>